<dbReference type="EMBL" id="AQFT01000136">
    <property type="protein sequence ID" value="EMZ21073.1"/>
    <property type="molecule type" value="Genomic_DNA"/>
</dbReference>
<sequence>MKPYDVGLICGRFQTFHKGHEKLINTSLMLCDRVLILIGSAQEYGTERNPLNINTRTNMLKTVYGDNPNIMIYGLSDMTNENDICPEWGKYLLDNVDRYIYKNPEVMIYGNDESRSNWFDKKDLKNTTELIINRDDLPISATMLRILMVNNNRREWMRWVNPKLHKMYDTIRNELMTVEYYRCLSNN</sequence>
<reference evidence="4 5" key="1">
    <citation type="journal article" date="2014" name="Genome Announc.">
        <title>Draft genome sequences of the altered schaedler flora, a defined bacterial community from gnotobiotic mice.</title>
        <authorList>
            <person name="Wannemuehler M.J."/>
            <person name="Overstreet A.M."/>
            <person name="Ward D.V."/>
            <person name="Phillips G.J."/>
        </authorList>
    </citation>
    <scope>NUCLEOTIDE SEQUENCE [LARGE SCALE GENOMIC DNA]</scope>
    <source>
        <strain evidence="4 5">ASF492</strain>
    </source>
</reference>
<evidence type="ECO:0000313" key="4">
    <source>
        <dbReference type="EMBL" id="EMZ21073.1"/>
    </source>
</evidence>
<dbReference type="STRING" id="1235802.C823_04646"/>
<keyword evidence="2" id="KW-0548">Nucleotidyltransferase</keyword>
<evidence type="ECO:0000256" key="1">
    <source>
        <dbReference type="ARBA" id="ARBA00022679"/>
    </source>
</evidence>
<proteinExistence type="predicted"/>
<dbReference type="Proteomes" id="UP000012589">
    <property type="component" value="Unassembled WGS sequence"/>
</dbReference>
<evidence type="ECO:0000259" key="3">
    <source>
        <dbReference type="Pfam" id="PF01467"/>
    </source>
</evidence>
<accession>N2A3P4</accession>
<keyword evidence="5" id="KW-1185">Reference proteome</keyword>
<dbReference type="PANTHER" id="PTHR21342:SF0">
    <property type="entry name" value="BIFUNCTIONAL NMN ADENYLYLTRANSFERASE_NUDIX HYDROLASE"/>
    <property type="match status" value="1"/>
</dbReference>
<dbReference type="SUPFAM" id="SSF52374">
    <property type="entry name" value="Nucleotidylyl transferase"/>
    <property type="match status" value="1"/>
</dbReference>
<dbReference type="NCBIfam" id="TIGR00125">
    <property type="entry name" value="cyt_tran_rel"/>
    <property type="match status" value="1"/>
</dbReference>
<dbReference type="HOGENOM" id="CLU_1508834_0_0_9"/>
<dbReference type="Gene3D" id="3.40.50.620">
    <property type="entry name" value="HUPs"/>
    <property type="match status" value="1"/>
</dbReference>
<organism evidence="4 5">
    <name type="scientific">Eubacterium plexicaudatum ASF492</name>
    <dbReference type="NCBI Taxonomy" id="1235802"/>
    <lineage>
        <taxon>Bacteria</taxon>
        <taxon>Bacillati</taxon>
        <taxon>Bacillota</taxon>
        <taxon>Clostridia</taxon>
        <taxon>Eubacteriales</taxon>
        <taxon>Eubacteriaceae</taxon>
        <taxon>Eubacterium</taxon>
    </lineage>
</organism>
<feature type="domain" description="Cytidyltransferase-like" evidence="3">
    <location>
        <begin position="8"/>
        <end position="135"/>
    </location>
</feature>
<dbReference type="InterPro" id="IPR014729">
    <property type="entry name" value="Rossmann-like_a/b/a_fold"/>
</dbReference>
<gene>
    <name evidence="4" type="ORF">C823_04646</name>
</gene>
<dbReference type="InterPro" id="IPR004821">
    <property type="entry name" value="Cyt_trans-like"/>
</dbReference>
<dbReference type="PANTHER" id="PTHR21342">
    <property type="entry name" value="PHOSPHOPANTETHEINE ADENYLYLTRANSFERASE"/>
    <property type="match status" value="1"/>
</dbReference>
<dbReference type="eggNOG" id="COG1056">
    <property type="taxonomic scope" value="Bacteria"/>
</dbReference>
<evidence type="ECO:0000313" key="5">
    <source>
        <dbReference type="Proteomes" id="UP000012589"/>
    </source>
</evidence>
<dbReference type="GO" id="GO:0016779">
    <property type="term" value="F:nucleotidyltransferase activity"/>
    <property type="evidence" value="ECO:0007669"/>
    <property type="project" value="UniProtKB-KW"/>
</dbReference>
<dbReference type="Pfam" id="PF01467">
    <property type="entry name" value="CTP_transf_like"/>
    <property type="match status" value="1"/>
</dbReference>
<keyword evidence="1 4" id="KW-0808">Transferase</keyword>
<name>N2A3P4_9FIRM</name>
<dbReference type="OrthoDB" id="9802794at2"/>
<protein>
    <submittedName>
        <fullName evidence="4">Cytidyltransferase-like domain-containing protein</fullName>
    </submittedName>
</protein>
<evidence type="ECO:0000256" key="2">
    <source>
        <dbReference type="ARBA" id="ARBA00022695"/>
    </source>
</evidence>
<dbReference type="AlphaFoldDB" id="N2A3P4"/>
<comment type="caution">
    <text evidence="4">The sequence shown here is derived from an EMBL/GenBank/DDBJ whole genome shotgun (WGS) entry which is preliminary data.</text>
</comment>